<proteinExistence type="predicted"/>
<reference evidence="2 3" key="1">
    <citation type="journal article" date="2015" name="Genome Biol. Evol.">
        <title>Comparative Genomics of a Bacterivorous Green Alga Reveals Evolutionary Causalities and Consequences of Phago-Mixotrophic Mode of Nutrition.</title>
        <authorList>
            <person name="Burns J.A."/>
            <person name="Paasch A."/>
            <person name="Narechania A."/>
            <person name="Kim E."/>
        </authorList>
    </citation>
    <scope>NUCLEOTIDE SEQUENCE [LARGE SCALE GENOMIC DNA]</scope>
    <source>
        <strain evidence="2 3">PLY_AMNH</strain>
    </source>
</reference>
<evidence type="ECO:0000313" key="3">
    <source>
        <dbReference type="Proteomes" id="UP001190700"/>
    </source>
</evidence>
<dbReference type="AlphaFoldDB" id="A0AAE0BBB1"/>
<dbReference type="Gene3D" id="2.40.70.10">
    <property type="entry name" value="Acid Proteases"/>
    <property type="match status" value="1"/>
</dbReference>
<dbReference type="EMBL" id="LGRX02035767">
    <property type="protein sequence ID" value="KAK3233267.1"/>
    <property type="molecule type" value="Genomic_DNA"/>
</dbReference>
<accession>A0AAE0BBB1</accession>
<dbReference type="SUPFAM" id="SSF50630">
    <property type="entry name" value="Acid proteases"/>
    <property type="match status" value="1"/>
</dbReference>
<protein>
    <submittedName>
        <fullName evidence="2">Uncharacterized protein</fullName>
    </submittedName>
</protein>
<sequence length="292" mass="31254">MMNGATYSEVVLQMRCVQRSFVGHDDVPPLEDAVASSTGTIPGSGGDIPGMPDAWCSLYRVHQYRERRAALTPAEARQDLFGERHESREATELGVDVPVATMEDGPLVRDSSPGVDGIDLTQQMARADDPQQDMGSDKDQPEEELSSHPLVGDDGSEDEGDEDSEAAVGRCKRILCGGGVLWTAHLAAAHDEDGALLLVFYAYLRGKRVKVLVDSGASENFVSEECARRCGLRVQNGSRMKVTLADRSVKTTGVVAYSKFTAPTAAGSAYNESAMAMPTEAPLVRGDKEACG</sequence>
<dbReference type="Proteomes" id="UP001190700">
    <property type="component" value="Unassembled WGS sequence"/>
</dbReference>
<gene>
    <name evidence="2" type="ORF">CYMTET_56424</name>
</gene>
<organism evidence="2 3">
    <name type="scientific">Cymbomonas tetramitiformis</name>
    <dbReference type="NCBI Taxonomy" id="36881"/>
    <lineage>
        <taxon>Eukaryota</taxon>
        <taxon>Viridiplantae</taxon>
        <taxon>Chlorophyta</taxon>
        <taxon>Pyramimonadophyceae</taxon>
        <taxon>Pyramimonadales</taxon>
        <taxon>Pyramimonadaceae</taxon>
        <taxon>Cymbomonas</taxon>
    </lineage>
</organism>
<dbReference type="CDD" id="cd00303">
    <property type="entry name" value="retropepsin_like"/>
    <property type="match status" value="1"/>
</dbReference>
<keyword evidence="3" id="KW-1185">Reference proteome</keyword>
<dbReference type="InterPro" id="IPR021109">
    <property type="entry name" value="Peptidase_aspartic_dom_sf"/>
</dbReference>
<comment type="caution">
    <text evidence="2">The sequence shown here is derived from an EMBL/GenBank/DDBJ whole genome shotgun (WGS) entry which is preliminary data.</text>
</comment>
<evidence type="ECO:0000256" key="1">
    <source>
        <dbReference type="SAM" id="MobiDB-lite"/>
    </source>
</evidence>
<name>A0AAE0BBB1_9CHLO</name>
<dbReference type="Pfam" id="PF13975">
    <property type="entry name" value="gag-asp_proteas"/>
    <property type="match status" value="1"/>
</dbReference>
<evidence type="ECO:0000313" key="2">
    <source>
        <dbReference type="EMBL" id="KAK3233267.1"/>
    </source>
</evidence>
<feature type="region of interest" description="Disordered" evidence="1">
    <location>
        <begin position="126"/>
        <end position="164"/>
    </location>
</feature>
<feature type="compositionally biased region" description="Acidic residues" evidence="1">
    <location>
        <begin position="154"/>
        <end position="164"/>
    </location>
</feature>